<dbReference type="AlphaFoldDB" id="A0A1E8EX00"/>
<accession>A0A1E8EX00</accession>
<evidence type="ECO:0000259" key="3">
    <source>
        <dbReference type="PROSITE" id="PS50977"/>
    </source>
</evidence>
<sequence length="178" mass="21261">MPKIIENVKEKLLEEGKKILIEKSYKELNIRFIVKRCNIGIGTFYNYFSNKEELVNEIFRNDWEKTMKLINKLKFSNIPLKEKLYEIYLSMDDFITKYISIFYEIAMLNGYKKNHHSSKGYQSFANSIMDLIEYEKQNKNISSDLSSYKLANLIISNMIFLSKTKYMDFDELYNSLKI</sequence>
<protein>
    <submittedName>
        <fullName evidence="4">Bacterial regulatory protein, tetR family</fullName>
    </submittedName>
</protein>
<dbReference type="PROSITE" id="PS50977">
    <property type="entry name" value="HTH_TETR_2"/>
    <property type="match status" value="1"/>
</dbReference>
<evidence type="ECO:0000256" key="2">
    <source>
        <dbReference type="PROSITE-ProRule" id="PRU00335"/>
    </source>
</evidence>
<organism evidence="4 5">
    <name type="scientific">Clostridium acetireducens DSM 10703</name>
    <dbReference type="NCBI Taxonomy" id="1121290"/>
    <lineage>
        <taxon>Bacteria</taxon>
        <taxon>Bacillati</taxon>
        <taxon>Bacillota</taxon>
        <taxon>Clostridia</taxon>
        <taxon>Eubacteriales</taxon>
        <taxon>Clostridiaceae</taxon>
        <taxon>Clostridium</taxon>
    </lineage>
</organism>
<dbReference type="PATRIC" id="fig|1121290.3.peg.1824"/>
<proteinExistence type="predicted"/>
<dbReference type="Proteomes" id="UP000175744">
    <property type="component" value="Unassembled WGS sequence"/>
</dbReference>
<evidence type="ECO:0000313" key="5">
    <source>
        <dbReference type="Proteomes" id="UP000175744"/>
    </source>
</evidence>
<evidence type="ECO:0000313" key="4">
    <source>
        <dbReference type="EMBL" id="OFI05307.1"/>
    </source>
</evidence>
<dbReference type="Gene3D" id="1.10.357.10">
    <property type="entry name" value="Tetracycline Repressor, domain 2"/>
    <property type="match status" value="1"/>
</dbReference>
<dbReference type="InterPro" id="IPR050624">
    <property type="entry name" value="HTH-type_Tx_Regulator"/>
</dbReference>
<dbReference type="RefSeq" id="WP_070110800.1">
    <property type="nucleotide sequence ID" value="NZ_LZFO01000030.1"/>
</dbReference>
<reference evidence="4 5" key="1">
    <citation type="submission" date="2016-06" db="EMBL/GenBank/DDBJ databases">
        <title>Genome sequence of Clostridium acetireducens DSM 10703.</title>
        <authorList>
            <person name="Poehlein A."/>
            <person name="Fluechter S."/>
            <person name="Duerre P."/>
            <person name="Daniel R."/>
        </authorList>
    </citation>
    <scope>NUCLEOTIDE SEQUENCE [LARGE SCALE GENOMIC DNA]</scope>
    <source>
        <strain evidence="4 5">DSM 10703</strain>
    </source>
</reference>
<dbReference type="EMBL" id="LZFO01000030">
    <property type="protein sequence ID" value="OFI05307.1"/>
    <property type="molecule type" value="Genomic_DNA"/>
</dbReference>
<dbReference type="SUPFAM" id="SSF46689">
    <property type="entry name" value="Homeodomain-like"/>
    <property type="match status" value="1"/>
</dbReference>
<feature type="DNA-binding region" description="H-T-H motif" evidence="2">
    <location>
        <begin position="29"/>
        <end position="48"/>
    </location>
</feature>
<keyword evidence="1 2" id="KW-0238">DNA-binding</keyword>
<dbReference type="Pfam" id="PF00440">
    <property type="entry name" value="TetR_N"/>
    <property type="match status" value="1"/>
</dbReference>
<dbReference type="PANTHER" id="PTHR43479">
    <property type="entry name" value="ACREF/ENVCD OPERON REPRESSOR-RELATED"/>
    <property type="match status" value="1"/>
</dbReference>
<dbReference type="InterPro" id="IPR001647">
    <property type="entry name" value="HTH_TetR"/>
</dbReference>
<dbReference type="PANTHER" id="PTHR43479:SF11">
    <property type="entry name" value="ACREF_ENVCD OPERON REPRESSOR-RELATED"/>
    <property type="match status" value="1"/>
</dbReference>
<dbReference type="GO" id="GO:0003677">
    <property type="term" value="F:DNA binding"/>
    <property type="evidence" value="ECO:0007669"/>
    <property type="project" value="UniProtKB-UniRule"/>
</dbReference>
<dbReference type="PRINTS" id="PR00455">
    <property type="entry name" value="HTHTETR"/>
</dbReference>
<dbReference type="STRING" id="1121290.CLAOCE_18310"/>
<feature type="domain" description="HTH tetR-type" evidence="3">
    <location>
        <begin position="6"/>
        <end position="66"/>
    </location>
</feature>
<name>A0A1E8EX00_9CLOT</name>
<keyword evidence="5" id="KW-1185">Reference proteome</keyword>
<dbReference type="InterPro" id="IPR009057">
    <property type="entry name" value="Homeodomain-like_sf"/>
</dbReference>
<dbReference type="OrthoDB" id="9812993at2"/>
<evidence type="ECO:0000256" key="1">
    <source>
        <dbReference type="ARBA" id="ARBA00023125"/>
    </source>
</evidence>
<comment type="caution">
    <text evidence="4">The sequence shown here is derived from an EMBL/GenBank/DDBJ whole genome shotgun (WGS) entry which is preliminary data.</text>
</comment>
<gene>
    <name evidence="4" type="ORF">CLOACE_18310</name>
</gene>